<dbReference type="AlphaFoldDB" id="A0A372LS77"/>
<evidence type="ECO:0000313" key="7">
    <source>
        <dbReference type="Proteomes" id="UP000264541"/>
    </source>
</evidence>
<dbReference type="InterPro" id="IPR004089">
    <property type="entry name" value="MCPsignal_dom"/>
</dbReference>
<evidence type="ECO:0000259" key="5">
    <source>
        <dbReference type="PROSITE" id="PS50111"/>
    </source>
</evidence>
<evidence type="ECO:0000313" key="6">
    <source>
        <dbReference type="EMBL" id="RFU70404.1"/>
    </source>
</evidence>
<dbReference type="Pfam" id="PF00015">
    <property type="entry name" value="MCPsignal"/>
    <property type="match status" value="1"/>
</dbReference>
<sequence>MKYIKNLMMLYFSGFVILISLITHFLHRSMGFLDDYVVLNTAIAERDSFHLILNVLLIIPILLWTVSFVYYRNQKTHDRIPLFLTLSLTFSSISIIAGGDGLVEYHFSIFMVIASLAYFNSINLILVSTIIFAIHHLGCYFAFPELICGTSNYKFSLLLIHAVFLLFTSAATIIQIYVKQRETASLQKENSTQKTLIEEMMKNIRDTSSQVLQSVEQIKNGSQESAYASHNITSSILEMASGSDKQFQRSAESNELLNRMIVDVNKMASKYKILSDSSYETTEEARKGQESIQATIQQMERITHSVEEISGRVQKLGERSKRIEDILTVISSIASQTNLLALNAAIESARAGEAGKGFAVVAAEVRKLANQAEESAGEISALIIEMHKETQSVIHSMENGANEVKYGIKIVTETGLVFEDILQSTNQVTNKIKEVSTISNGLVIKSAQVAEAMNEVMLITEEANANAESISAASEEQLATIENMEKTTETLSNLAEKLDELLEEVYRKN</sequence>
<dbReference type="PRINTS" id="PR00260">
    <property type="entry name" value="CHEMTRNSDUCR"/>
</dbReference>
<reference evidence="6 7" key="1">
    <citation type="submission" date="2018-08" db="EMBL/GenBank/DDBJ databases">
        <title>Bacillus chawlae sp. nov., Bacillus glennii sp. nov., and Bacillus saganii sp. nov. Isolated from the Vehicle Assembly Building at Kennedy Space Center where the Viking Spacecraft were Assembled.</title>
        <authorList>
            <person name="Seuylemezian A."/>
            <person name="Vaishampayan P."/>
        </authorList>
    </citation>
    <scope>NUCLEOTIDE SEQUENCE [LARGE SCALE GENOMIC DNA]</scope>
    <source>
        <strain evidence="6 7">V47-23a</strain>
    </source>
</reference>
<proteinExistence type="inferred from homology"/>
<dbReference type="SUPFAM" id="SSF58104">
    <property type="entry name" value="Methyl-accepting chemotaxis protein (MCP) signaling domain"/>
    <property type="match status" value="1"/>
</dbReference>
<evidence type="ECO:0000256" key="3">
    <source>
        <dbReference type="PROSITE-ProRule" id="PRU00284"/>
    </source>
</evidence>
<comment type="caution">
    <text evidence="6">The sequence shown here is derived from an EMBL/GenBank/DDBJ whole genome shotgun (WGS) entry which is preliminary data.</text>
</comment>
<evidence type="ECO:0000256" key="2">
    <source>
        <dbReference type="ARBA" id="ARBA00029447"/>
    </source>
</evidence>
<keyword evidence="4" id="KW-1133">Transmembrane helix</keyword>
<feature type="transmembrane region" description="Helical" evidence="4">
    <location>
        <begin position="155"/>
        <end position="178"/>
    </location>
</feature>
<dbReference type="GO" id="GO:0006935">
    <property type="term" value="P:chemotaxis"/>
    <property type="evidence" value="ECO:0007669"/>
    <property type="project" value="InterPro"/>
</dbReference>
<evidence type="ECO:0000256" key="1">
    <source>
        <dbReference type="ARBA" id="ARBA00023224"/>
    </source>
</evidence>
<organism evidence="6 7">
    <name type="scientific">Peribacillus saganii</name>
    <dbReference type="NCBI Taxonomy" id="2303992"/>
    <lineage>
        <taxon>Bacteria</taxon>
        <taxon>Bacillati</taxon>
        <taxon>Bacillota</taxon>
        <taxon>Bacilli</taxon>
        <taxon>Bacillales</taxon>
        <taxon>Bacillaceae</taxon>
        <taxon>Peribacillus</taxon>
    </lineage>
</organism>
<evidence type="ECO:0000256" key="4">
    <source>
        <dbReference type="SAM" id="Phobius"/>
    </source>
</evidence>
<keyword evidence="7" id="KW-1185">Reference proteome</keyword>
<gene>
    <name evidence="6" type="ORF">D0469_07385</name>
</gene>
<dbReference type="CDD" id="cd11386">
    <property type="entry name" value="MCP_signal"/>
    <property type="match status" value="1"/>
</dbReference>
<feature type="transmembrane region" description="Helical" evidence="4">
    <location>
        <begin position="49"/>
        <end position="70"/>
    </location>
</feature>
<dbReference type="RefSeq" id="WP_117325986.1">
    <property type="nucleotide sequence ID" value="NZ_QVTE01000016.1"/>
</dbReference>
<dbReference type="GO" id="GO:0016020">
    <property type="term" value="C:membrane"/>
    <property type="evidence" value="ECO:0007669"/>
    <property type="project" value="InterPro"/>
</dbReference>
<dbReference type="InterPro" id="IPR004090">
    <property type="entry name" value="Chemotax_Me-accpt_rcpt"/>
</dbReference>
<feature type="transmembrane region" description="Helical" evidence="4">
    <location>
        <begin position="82"/>
        <end position="103"/>
    </location>
</feature>
<dbReference type="Gene3D" id="1.10.287.950">
    <property type="entry name" value="Methyl-accepting chemotaxis protein"/>
    <property type="match status" value="1"/>
</dbReference>
<keyword evidence="1 3" id="KW-0807">Transducer</keyword>
<dbReference type="GO" id="GO:0004888">
    <property type="term" value="F:transmembrane signaling receptor activity"/>
    <property type="evidence" value="ECO:0007669"/>
    <property type="project" value="InterPro"/>
</dbReference>
<dbReference type="Proteomes" id="UP000264541">
    <property type="component" value="Unassembled WGS sequence"/>
</dbReference>
<feature type="domain" description="Methyl-accepting transducer" evidence="5">
    <location>
        <begin position="221"/>
        <end position="471"/>
    </location>
</feature>
<dbReference type="SMART" id="SM00283">
    <property type="entry name" value="MA"/>
    <property type="match status" value="1"/>
</dbReference>
<dbReference type="PANTHER" id="PTHR32089">
    <property type="entry name" value="METHYL-ACCEPTING CHEMOTAXIS PROTEIN MCPB"/>
    <property type="match status" value="1"/>
</dbReference>
<name>A0A372LS77_9BACI</name>
<dbReference type="OrthoDB" id="2166737at2"/>
<comment type="similarity">
    <text evidence="2">Belongs to the methyl-accepting chemotaxis (MCP) protein family.</text>
</comment>
<dbReference type="GO" id="GO:0007165">
    <property type="term" value="P:signal transduction"/>
    <property type="evidence" value="ECO:0007669"/>
    <property type="project" value="UniProtKB-KW"/>
</dbReference>
<keyword evidence="4" id="KW-0472">Membrane</keyword>
<dbReference type="PROSITE" id="PS50111">
    <property type="entry name" value="CHEMOTAXIS_TRANSDUC_2"/>
    <property type="match status" value="1"/>
</dbReference>
<feature type="transmembrane region" description="Helical" evidence="4">
    <location>
        <begin position="7"/>
        <end position="26"/>
    </location>
</feature>
<feature type="transmembrane region" description="Helical" evidence="4">
    <location>
        <begin position="109"/>
        <end position="134"/>
    </location>
</feature>
<dbReference type="EMBL" id="QVTE01000016">
    <property type="protein sequence ID" value="RFU70404.1"/>
    <property type="molecule type" value="Genomic_DNA"/>
</dbReference>
<keyword evidence="4" id="KW-0812">Transmembrane</keyword>
<protein>
    <submittedName>
        <fullName evidence="6">Methyl-accepting chemotaxis protein</fullName>
    </submittedName>
</protein>
<dbReference type="PANTHER" id="PTHR32089:SF114">
    <property type="entry name" value="METHYL-ACCEPTING CHEMOTAXIS PROTEIN MCPB"/>
    <property type="match status" value="1"/>
</dbReference>
<accession>A0A372LS77</accession>